<feature type="compositionally biased region" description="Basic and acidic residues" evidence="1">
    <location>
        <begin position="1"/>
        <end position="11"/>
    </location>
</feature>
<name>A0A0P0Z579_9HYPH</name>
<evidence type="ECO:0000313" key="2">
    <source>
        <dbReference type="EMBL" id="BAT29352.1"/>
    </source>
</evidence>
<reference evidence="2" key="1">
    <citation type="journal article" date="2015" name="Proc. Natl. Acad. Sci. U.S.A.">
        <title>Bacterial clade with the ribosomal RNA operon on a small plasmid rather than the chromosome.</title>
        <authorList>
            <person name="Anda M."/>
            <person name="Ohtsubo Y."/>
            <person name="Okubo T."/>
            <person name="Sugawara M."/>
            <person name="Nagata Y."/>
            <person name="Tsuda M."/>
            <person name="Minamisawa K."/>
            <person name="Mitsui H."/>
        </authorList>
    </citation>
    <scope>NUCLEOTIDE SEQUENCE</scope>
    <source>
        <strain evidence="2">DSM 21871</strain>
    </source>
</reference>
<evidence type="ECO:0000256" key="1">
    <source>
        <dbReference type="SAM" id="MobiDB-lite"/>
    </source>
</evidence>
<accession>A0A0P0Z579</accession>
<proteinExistence type="predicted"/>
<protein>
    <submittedName>
        <fullName evidence="2">Uncharacterized protein</fullName>
    </submittedName>
</protein>
<dbReference type="AlphaFoldDB" id="A0A0P0Z579"/>
<organism evidence="2">
    <name type="scientific">Aurantimonas manganoxydans</name>
    <dbReference type="NCBI Taxonomy" id="651183"/>
    <lineage>
        <taxon>Bacteria</taxon>
        <taxon>Pseudomonadati</taxon>
        <taxon>Pseudomonadota</taxon>
        <taxon>Alphaproteobacteria</taxon>
        <taxon>Hyphomicrobiales</taxon>
        <taxon>Aurantimonadaceae</taxon>
        <taxon>Aurantimonas</taxon>
    </lineage>
</organism>
<sequence length="85" mass="9552">MGEIDQVHDPEDQGQAGRDQKQQDAELEAVERLEQKEIEHAGSRCRDRSFTGRGRVVRRRVRLAPEVACATWVVGAPARAWRTGA</sequence>
<dbReference type="EMBL" id="LC066380">
    <property type="protein sequence ID" value="BAT29352.1"/>
    <property type="molecule type" value="Genomic_DNA"/>
</dbReference>
<feature type="region of interest" description="Disordered" evidence="1">
    <location>
        <begin position="1"/>
        <end position="25"/>
    </location>
</feature>